<keyword evidence="5" id="KW-0677">Repeat</keyword>
<dbReference type="PROSITE" id="PS00198">
    <property type="entry name" value="4FE4S_FER_1"/>
    <property type="match status" value="1"/>
</dbReference>
<feature type="binding site" evidence="12">
    <location>
        <position position="70"/>
    </location>
    <ligand>
        <name>[4Fe-4S] cluster</name>
        <dbReference type="ChEBI" id="CHEBI:49883"/>
        <label>1</label>
    </ligand>
</feature>
<keyword evidence="8 12" id="KW-0411">Iron-sulfur</keyword>
<evidence type="ECO:0000256" key="7">
    <source>
        <dbReference type="ARBA" id="ARBA00023004"/>
    </source>
</evidence>
<dbReference type="PANTHER" id="PTHR10849:SF24">
    <property type="entry name" value="NADH-QUINONE OXIDOREDUCTASE SUBUNIT I 2"/>
    <property type="match status" value="1"/>
</dbReference>
<feature type="binding site" evidence="12">
    <location>
        <position position="111"/>
    </location>
    <ligand>
        <name>[4Fe-4S] cluster</name>
        <dbReference type="ChEBI" id="CHEBI:49883"/>
        <label>2</label>
    </ligand>
</feature>
<feature type="binding site" evidence="12">
    <location>
        <position position="118"/>
    </location>
    <ligand>
        <name>[4Fe-4S] cluster</name>
        <dbReference type="ChEBI" id="CHEBI:49883"/>
        <label>1</label>
    </ligand>
</feature>
<comment type="caution">
    <text evidence="14">The sequence shown here is derived from an EMBL/GenBank/DDBJ whole genome shotgun (WGS) entry which is preliminary data.</text>
</comment>
<feature type="domain" description="4Fe-4S ferredoxin-type" evidence="13">
    <location>
        <begin position="99"/>
        <end position="128"/>
    </location>
</feature>
<keyword evidence="6 12" id="KW-1278">Translocase</keyword>
<dbReference type="NCBIfam" id="TIGR01971">
    <property type="entry name" value="NuoI"/>
    <property type="match status" value="1"/>
</dbReference>
<name>A0A1F7SHB2_9BACT</name>
<dbReference type="EC" id="7.1.1.-" evidence="12"/>
<evidence type="ECO:0000256" key="1">
    <source>
        <dbReference type="ARBA" id="ARBA00022475"/>
    </source>
</evidence>
<dbReference type="GO" id="GO:0005886">
    <property type="term" value="C:plasma membrane"/>
    <property type="evidence" value="ECO:0007669"/>
    <property type="project" value="UniProtKB-SubCell"/>
</dbReference>
<dbReference type="GO" id="GO:0051539">
    <property type="term" value="F:4 iron, 4 sulfur cluster binding"/>
    <property type="evidence" value="ECO:0007669"/>
    <property type="project" value="UniProtKB-KW"/>
</dbReference>
<evidence type="ECO:0000256" key="8">
    <source>
        <dbReference type="ARBA" id="ARBA00023014"/>
    </source>
</evidence>
<comment type="function">
    <text evidence="12">NDH-1 shuttles electrons from NADH, via FMN and iron-sulfur (Fe-S) centers, to quinones in the respiratory chain. The immediate electron acceptor for the enzyme in this species is believed to be ubiquinone. Couples the redox reaction to proton translocation (for every two electrons transferred, four hydrogen ions are translocated across the cytoplasmic membrane), and thus conserves the redox energy in a proton gradient.</text>
</comment>
<evidence type="ECO:0000256" key="10">
    <source>
        <dbReference type="ARBA" id="ARBA00023075"/>
    </source>
</evidence>
<comment type="subcellular location">
    <subcellularLocation>
        <location evidence="12">Cell membrane</location>
        <topology evidence="12">Peripheral membrane protein</topology>
    </subcellularLocation>
</comment>
<dbReference type="PANTHER" id="PTHR10849">
    <property type="entry name" value="NADH DEHYDROGENASE UBIQUINONE IRON-SULFUR PROTEIN 8, MITOCHONDRIAL"/>
    <property type="match status" value="1"/>
</dbReference>
<feature type="binding site" evidence="12">
    <location>
        <position position="73"/>
    </location>
    <ligand>
        <name>[4Fe-4S] cluster</name>
        <dbReference type="ChEBI" id="CHEBI:49883"/>
        <label>1</label>
    </ligand>
</feature>
<evidence type="ECO:0000313" key="15">
    <source>
        <dbReference type="Proteomes" id="UP000178082"/>
    </source>
</evidence>
<keyword evidence="1 12" id="KW-1003">Cell membrane</keyword>
<keyword evidence="9 12" id="KW-0520">NAD</keyword>
<dbReference type="GO" id="GO:0048038">
    <property type="term" value="F:quinone binding"/>
    <property type="evidence" value="ECO:0007669"/>
    <property type="project" value="UniProtKB-KW"/>
</dbReference>
<feature type="binding site" evidence="12">
    <location>
        <position position="114"/>
    </location>
    <ligand>
        <name>[4Fe-4S] cluster</name>
        <dbReference type="ChEBI" id="CHEBI:49883"/>
        <label>2</label>
    </ligand>
</feature>
<keyword evidence="7 12" id="KW-0408">Iron</keyword>
<dbReference type="PROSITE" id="PS51379">
    <property type="entry name" value="4FE4S_FER_2"/>
    <property type="match status" value="2"/>
</dbReference>
<feature type="binding site" evidence="12">
    <location>
        <position position="108"/>
    </location>
    <ligand>
        <name>[4Fe-4S] cluster</name>
        <dbReference type="ChEBI" id="CHEBI:49883"/>
        <label>2</label>
    </ligand>
</feature>
<dbReference type="InterPro" id="IPR017896">
    <property type="entry name" value="4Fe4S_Fe-S-bd"/>
</dbReference>
<dbReference type="Gene3D" id="3.30.70.3270">
    <property type="match status" value="1"/>
</dbReference>
<feature type="binding site" evidence="12">
    <location>
        <position position="77"/>
    </location>
    <ligand>
        <name>[4Fe-4S] cluster</name>
        <dbReference type="ChEBI" id="CHEBI:49883"/>
        <label>2</label>
    </ligand>
</feature>
<evidence type="ECO:0000256" key="9">
    <source>
        <dbReference type="ARBA" id="ARBA00023027"/>
    </source>
</evidence>
<evidence type="ECO:0000256" key="11">
    <source>
        <dbReference type="ARBA" id="ARBA00023136"/>
    </source>
</evidence>
<dbReference type="InterPro" id="IPR017900">
    <property type="entry name" value="4Fe4S_Fe_S_CS"/>
</dbReference>
<evidence type="ECO:0000256" key="3">
    <source>
        <dbReference type="ARBA" id="ARBA00022719"/>
    </source>
</evidence>
<feature type="domain" description="4Fe-4S ferredoxin-type" evidence="13">
    <location>
        <begin position="57"/>
        <end position="87"/>
    </location>
</feature>
<keyword evidence="4 12" id="KW-0479">Metal-binding</keyword>
<feature type="binding site" evidence="12">
    <location>
        <position position="67"/>
    </location>
    <ligand>
        <name>[4Fe-4S] cluster</name>
        <dbReference type="ChEBI" id="CHEBI:49883"/>
        <label>1</label>
    </ligand>
</feature>
<proteinExistence type="inferred from homology"/>
<protein>
    <recommendedName>
        <fullName evidence="12">NADH-quinone oxidoreductase subunit I</fullName>
        <ecNumber evidence="12">7.1.1.-</ecNumber>
    </recommendedName>
    <alternativeName>
        <fullName evidence="12">NADH dehydrogenase I subunit I</fullName>
    </alternativeName>
    <alternativeName>
        <fullName evidence="12">NDH-1 subunit I</fullName>
    </alternativeName>
</protein>
<gene>
    <name evidence="12" type="primary">nuoI</name>
    <name evidence="14" type="ORF">A3G31_11745</name>
</gene>
<dbReference type="AlphaFoldDB" id="A0A1F7SHB2"/>
<dbReference type="Proteomes" id="UP000178082">
    <property type="component" value="Unassembled WGS sequence"/>
</dbReference>
<evidence type="ECO:0000259" key="13">
    <source>
        <dbReference type="PROSITE" id="PS51379"/>
    </source>
</evidence>
<dbReference type="InterPro" id="IPR010226">
    <property type="entry name" value="NADH_quinone_OxRdtase_chainI"/>
</dbReference>
<evidence type="ECO:0000256" key="5">
    <source>
        <dbReference type="ARBA" id="ARBA00022737"/>
    </source>
</evidence>
<dbReference type="GO" id="GO:0005506">
    <property type="term" value="F:iron ion binding"/>
    <property type="evidence" value="ECO:0007669"/>
    <property type="project" value="UniProtKB-UniRule"/>
</dbReference>
<keyword evidence="10 12" id="KW-0830">Ubiquinone</keyword>
<organism evidence="14 15">
    <name type="scientific">Candidatus Schekmanbacteria bacterium RIFCSPLOWO2_12_FULL_38_15</name>
    <dbReference type="NCBI Taxonomy" id="1817883"/>
    <lineage>
        <taxon>Bacteria</taxon>
        <taxon>Candidatus Schekmaniibacteriota</taxon>
    </lineage>
</organism>
<dbReference type="Pfam" id="PF12838">
    <property type="entry name" value="Fer4_7"/>
    <property type="match status" value="1"/>
</dbReference>
<dbReference type="HAMAP" id="MF_01351">
    <property type="entry name" value="NDH1_NuoI"/>
    <property type="match status" value="1"/>
</dbReference>
<sequence>MEKRISEEKAHVTAILKGLILTITSLLRNIFLGDKPTIQYPEEKRQYSERLRGVHILNKREDGSPKCVACYMCATVCPAECITIEAGESSDKSIEKYPVRFEIDMLRCVFCGLCVDACPEEAIIMSKEYECSFYSISDSVYKKEFLMNRPSLEKGELGYRPEINPNLRGKGGKFLPFSFFSKNKS</sequence>
<evidence type="ECO:0000256" key="6">
    <source>
        <dbReference type="ARBA" id="ARBA00022967"/>
    </source>
</evidence>
<evidence type="ECO:0000313" key="14">
    <source>
        <dbReference type="EMBL" id="OGL52628.1"/>
    </source>
</evidence>
<evidence type="ECO:0000256" key="2">
    <source>
        <dbReference type="ARBA" id="ARBA00022485"/>
    </source>
</evidence>
<dbReference type="SUPFAM" id="SSF54862">
    <property type="entry name" value="4Fe-4S ferredoxins"/>
    <property type="match status" value="1"/>
</dbReference>
<keyword evidence="3 12" id="KW-0874">Quinone</keyword>
<evidence type="ECO:0000256" key="4">
    <source>
        <dbReference type="ARBA" id="ARBA00022723"/>
    </source>
</evidence>
<comment type="subunit">
    <text evidence="12">NDH-1 is composed of 14 different subunits. Subunits NuoA, H, J, K, L, M, N constitute the membrane sector of the complex.</text>
</comment>
<keyword evidence="2 12" id="KW-0004">4Fe-4S</keyword>
<dbReference type="GO" id="GO:0050136">
    <property type="term" value="F:NADH dehydrogenase (quinone) (non-electrogenic) activity"/>
    <property type="evidence" value="ECO:0007669"/>
    <property type="project" value="UniProtKB-UniRule"/>
</dbReference>
<evidence type="ECO:0000256" key="12">
    <source>
        <dbReference type="HAMAP-Rule" id="MF_01351"/>
    </source>
</evidence>
<dbReference type="STRING" id="1817883.A3G31_11745"/>
<comment type="similarity">
    <text evidence="12">Belongs to the complex I 23 kDa subunit family.</text>
</comment>
<comment type="cofactor">
    <cofactor evidence="12">
        <name>[4Fe-4S] cluster</name>
        <dbReference type="ChEBI" id="CHEBI:49883"/>
    </cofactor>
    <text evidence="12">Binds 2 [4Fe-4S] clusters per subunit.</text>
</comment>
<comment type="catalytic activity">
    <reaction evidence="12">
        <text>a quinone + NADH + 5 H(+)(in) = a quinol + NAD(+) + 4 H(+)(out)</text>
        <dbReference type="Rhea" id="RHEA:57888"/>
        <dbReference type="ChEBI" id="CHEBI:15378"/>
        <dbReference type="ChEBI" id="CHEBI:24646"/>
        <dbReference type="ChEBI" id="CHEBI:57540"/>
        <dbReference type="ChEBI" id="CHEBI:57945"/>
        <dbReference type="ChEBI" id="CHEBI:132124"/>
    </reaction>
</comment>
<accession>A0A1F7SHB2</accession>
<dbReference type="EMBL" id="MGDI01000031">
    <property type="protein sequence ID" value="OGL52628.1"/>
    <property type="molecule type" value="Genomic_DNA"/>
</dbReference>
<reference evidence="14 15" key="1">
    <citation type="journal article" date="2016" name="Nat. Commun.">
        <title>Thousands of microbial genomes shed light on interconnected biogeochemical processes in an aquifer system.</title>
        <authorList>
            <person name="Anantharaman K."/>
            <person name="Brown C.T."/>
            <person name="Hug L.A."/>
            <person name="Sharon I."/>
            <person name="Castelle C.J."/>
            <person name="Probst A.J."/>
            <person name="Thomas B.C."/>
            <person name="Singh A."/>
            <person name="Wilkins M.J."/>
            <person name="Karaoz U."/>
            <person name="Brodie E.L."/>
            <person name="Williams K.H."/>
            <person name="Hubbard S.S."/>
            <person name="Banfield J.F."/>
        </authorList>
    </citation>
    <scope>NUCLEOTIDE SEQUENCE [LARGE SCALE GENOMIC DNA]</scope>
</reference>
<keyword evidence="11 12" id="KW-0472">Membrane</keyword>